<dbReference type="Pfam" id="PF20431">
    <property type="entry name" value="E_motif"/>
    <property type="match status" value="1"/>
</dbReference>
<protein>
    <recommendedName>
        <fullName evidence="5">Pentatricopeptide repeat-containing protein</fullName>
    </recommendedName>
</protein>
<dbReference type="AlphaFoldDB" id="A0A835ULL2"/>
<dbReference type="Gene3D" id="1.25.40.10">
    <property type="entry name" value="Tetratricopeptide repeat domain"/>
    <property type="match status" value="3"/>
</dbReference>
<keyword evidence="1" id="KW-0677">Repeat</keyword>
<dbReference type="FunFam" id="1.25.40.10:FF:000090">
    <property type="entry name" value="Pentatricopeptide repeat-containing protein, chloroplastic"/>
    <property type="match status" value="1"/>
</dbReference>
<proteinExistence type="predicted"/>
<dbReference type="NCBIfam" id="TIGR00756">
    <property type="entry name" value="PPR"/>
    <property type="match status" value="3"/>
</dbReference>
<keyword evidence="4" id="KW-1185">Reference proteome</keyword>
<dbReference type="InterPro" id="IPR046960">
    <property type="entry name" value="PPR_At4g14850-like_plant"/>
</dbReference>
<dbReference type="GO" id="GO:0009451">
    <property type="term" value="P:RNA modification"/>
    <property type="evidence" value="ECO:0007669"/>
    <property type="project" value="InterPro"/>
</dbReference>
<evidence type="ECO:0000256" key="1">
    <source>
        <dbReference type="ARBA" id="ARBA00022737"/>
    </source>
</evidence>
<dbReference type="InterPro" id="IPR011990">
    <property type="entry name" value="TPR-like_helical_dom_sf"/>
</dbReference>
<feature type="repeat" description="PPR" evidence="2">
    <location>
        <begin position="353"/>
        <end position="387"/>
    </location>
</feature>
<dbReference type="PANTHER" id="PTHR47926:SF500">
    <property type="entry name" value="REPEAT-CONTAINING PROTEIN, PUTATIVE-RELATED"/>
    <property type="match status" value="1"/>
</dbReference>
<dbReference type="PROSITE" id="PS51375">
    <property type="entry name" value="PPR"/>
    <property type="match status" value="4"/>
</dbReference>
<dbReference type="Proteomes" id="UP000636800">
    <property type="component" value="Unassembled WGS sequence"/>
</dbReference>
<dbReference type="PANTHER" id="PTHR47926">
    <property type="entry name" value="PENTATRICOPEPTIDE REPEAT-CONTAINING PROTEIN"/>
    <property type="match status" value="1"/>
</dbReference>
<dbReference type="Pfam" id="PF01535">
    <property type="entry name" value="PPR"/>
    <property type="match status" value="3"/>
</dbReference>
<dbReference type="InterPro" id="IPR046848">
    <property type="entry name" value="E_motif"/>
</dbReference>
<name>A0A835ULL2_VANPL</name>
<feature type="repeat" description="PPR" evidence="2">
    <location>
        <begin position="153"/>
        <end position="188"/>
    </location>
</feature>
<dbReference type="EMBL" id="JADCNL010000009">
    <property type="protein sequence ID" value="KAG0467724.1"/>
    <property type="molecule type" value="Genomic_DNA"/>
</dbReference>
<dbReference type="GO" id="GO:0003723">
    <property type="term" value="F:RNA binding"/>
    <property type="evidence" value="ECO:0007669"/>
    <property type="project" value="InterPro"/>
</dbReference>
<evidence type="ECO:0008006" key="5">
    <source>
        <dbReference type="Google" id="ProtNLM"/>
    </source>
</evidence>
<feature type="repeat" description="PPR" evidence="2">
    <location>
        <begin position="251"/>
        <end position="285"/>
    </location>
</feature>
<evidence type="ECO:0000256" key="2">
    <source>
        <dbReference type="PROSITE-ProRule" id="PRU00708"/>
    </source>
</evidence>
<gene>
    <name evidence="3" type="ORF">HPP92_019304</name>
</gene>
<evidence type="ECO:0000313" key="3">
    <source>
        <dbReference type="EMBL" id="KAG0467724.1"/>
    </source>
</evidence>
<feature type="repeat" description="PPR" evidence="2">
    <location>
        <begin position="388"/>
        <end position="422"/>
    </location>
</feature>
<reference evidence="3 4" key="1">
    <citation type="journal article" date="2020" name="Nat. Food">
        <title>A phased Vanilla planifolia genome enables genetic improvement of flavour and production.</title>
        <authorList>
            <person name="Hasing T."/>
            <person name="Tang H."/>
            <person name="Brym M."/>
            <person name="Khazi F."/>
            <person name="Huang T."/>
            <person name="Chambers A.H."/>
        </authorList>
    </citation>
    <scope>NUCLEOTIDE SEQUENCE [LARGE SCALE GENOMIC DNA]</scope>
    <source>
        <tissue evidence="3">Leaf</tissue>
    </source>
</reference>
<sequence length="579" mass="63755">MFSMACMNSTADILSCNIAMHQKINKTRSSNSGSQSFADKTLDESRSSDDSRKAFLIRSLSRHGNPFAALDQFRELLSNGLRNPATLPLCSVLHCCHLLNAINCGREVHGFLVRNGVNNSGVRRAQSALVHFYANSGLLSHARKVFDGMPEKDVVSWTIILMAYAKVVGLEGELMRLFLAMLWSGERPNRYTLTVMLGSSSLIEGQQLQGFVVKRGWDSDGFIGTALVDMYAKNRELYHARLAFDRIKSKDVVCFNSLISGFGRMGHVENFIAVFEEMCATTLIPNHSTLVSLLNCCAGFGILALSNQFHGQLVVRGFSSDEALSAIIIDMYSKCGDLESAHAAFDHVGAGKCLALWNSMICGYGKHGCAVEALEAFSSMQQASFLPDHITFTCLLSACSHSGLVKEGWSLFNSMNKVYGVPPRNEHYGCMVDLLCRAGRVRDAYEFIKKNRVESVASVWGALLAACKVWGVVDIGEIAARKLFEIEPKSSGPYVELNGILSMNERWVDAVKIRRMMDKYGIKKEPGYSWIGVGGVLHRFRAGDGDIADCVEMAQILSLCRDLNSNLLGNTSEMVSFED</sequence>
<dbReference type="Pfam" id="PF13041">
    <property type="entry name" value="PPR_2"/>
    <property type="match status" value="2"/>
</dbReference>
<accession>A0A835ULL2</accession>
<dbReference type="OrthoDB" id="331544at2759"/>
<evidence type="ECO:0000313" key="4">
    <source>
        <dbReference type="Proteomes" id="UP000636800"/>
    </source>
</evidence>
<dbReference type="InterPro" id="IPR002885">
    <property type="entry name" value="PPR_rpt"/>
</dbReference>
<organism evidence="3 4">
    <name type="scientific">Vanilla planifolia</name>
    <name type="common">Vanilla</name>
    <dbReference type="NCBI Taxonomy" id="51239"/>
    <lineage>
        <taxon>Eukaryota</taxon>
        <taxon>Viridiplantae</taxon>
        <taxon>Streptophyta</taxon>
        <taxon>Embryophyta</taxon>
        <taxon>Tracheophyta</taxon>
        <taxon>Spermatophyta</taxon>
        <taxon>Magnoliopsida</taxon>
        <taxon>Liliopsida</taxon>
        <taxon>Asparagales</taxon>
        <taxon>Orchidaceae</taxon>
        <taxon>Vanilloideae</taxon>
        <taxon>Vanilleae</taxon>
        <taxon>Vanilla</taxon>
    </lineage>
</organism>
<comment type="caution">
    <text evidence="3">The sequence shown here is derived from an EMBL/GenBank/DDBJ whole genome shotgun (WGS) entry which is preliminary data.</text>
</comment>